<evidence type="ECO:0000256" key="8">
    <source>
        <dbReference type="ARBA" id="ARBA00060041"/>
    </source>
</evidence>
<keyword evidence="10 11" id="KW-0961">Cell wall biogenesis/degradation</keyword>
<feature type="transmembrane region" description="Helical" evidence="10">
    <location>
        <begin position="85"/>
        <end position="111"/>
    </location>
</feature>
<feature type="transmembrane region" description="Helical" evidence="10">
    <location>
        <begin position="270"/>
        <end position="292"/>
    </location>
</feature>
<keyword evidence="3 10" id="KW-0812">Transmembrane</keyword>
<feature type="transmembrane region" description="Helical" evidence="10">
    <location>
        <begin position="486"/>
        <end position="506"/>
    </location>
</feature>
<feature type="transmembrane region" description="Helical" evidence="10">
    <location>
        <begin position="388"/>
        <end position="409"/>
    </location>
</feature>
<accession>C1A8S9</accession>
<keyword evidence="13" id="KW-1185">Reference proteome</keyword>
<evidence type="ECO:0000313" key="13">
    <source>
        <dbReference type="Proteomes" id="UP000002209"/>
    </source>
</evidence>
<feature type="transmembrane region" description="Helical" evidence="10">
    <location>
        <begin position="131"/>
        <end position="151"/>
    </location>
</feature>
<feature type="transmembrane region" description="Helical" evidence="10">
    <location>
        <begin position="192"/>
        <end position="216"/>
    </location>
</feature>
<dbReference type="GO" id="GO:0071555">
    <property type="term" value="P:cell wall organization"/>
    <property type="evidence" value="ECO:0007669"/>
    <property type="project" value="UniProtKB-UniRule"/>
</dbReference>
<dbReference type="KEGG" id="gau:GAU_1597"/>
<dbReference type="eggNOG" id="COG0728">
    <property type="taxonomic scope" value="Bacteria"/>
</dbReference>
<dbReference type="UniPathway" id="UPA00219"/>
<comment type="function">
    <text evidence="8 10 11">Involved in peptidoglycan biosynthesis. Transports lipid-linked peptidoglycan precursors from the inner to the outer leaflet of the cytoplasmic membrane.</text>
</comment>
<reference evidence="13" key="1">
    <citation type="submission" date="2006-03" db="EMBL/GenBank/DDBJ databases">
        <title>Complete genome sequence of Gemmatimonas aurantiaca T-27 that represents a novel phylum Gemmatimonadetes.</title>
        <authorList>
            <person name="Takasaki K."/>
            <person name="Ichikawa N."/>
            <person name="Miura H."/>
            <person name="Matsushita S."/>
            <person name="Watanabe Y."/>
            <person name="Oguchi A."/>
            <person name="Ankai A."/>
            <person name="Yashiro I."/>
            <person name="Takahashi M."/>
            <person name="Terui Y."/>
            <person name="Fukui S."/>
            <person name="Yokoyama H."/>
            <person name="Tanikawa S."/>
            <person name="Hanada S."/>
            <person name="Kamagata Y."/>
            <person name="Fujita N."/>
        </authorList>
    </citation>
    <scope>NUCLEOTIDE SEQUENCE [LARGE SCALE GENOMIC DNA]</scope>
    <source>
        <strain evidence="13">T-27 / DSM 14586 / JCM 11422 / NBRC 100505</strain>
    </source>
</reference>
<keyword evidence="7 10" id="KW-0472">Membrane</keyword>
<evidence type="ECO:0000256" key="4">
    <source>
        <dbReference type="ARBA" id="ARBA00022960"/>
    </source>
</evidence>
<evidence type="ECO:0000256" key="9">
    <source>
        <dbReference type="ARBA" id="ARBA00061532"/>
    </source>
</evidence>
<name>C1A8S9_GEMAT</name>
<dbReference type="HAMAP" id="MF_02078">
    <property type="entry name" value="MurJ_MviN"/>
    <property type="match status" value="1"/>
</dbReference>
<comment type="similarity">
    <text evidence="9 10 11">Belongs to the MurJ/MviN family.</text>
</comment>
<feature type="transmembrane region" description="Helical" evidence="10">
    <location>
        <begin position="415"/>
        <end position="436"/>
    </location>
</feature>
<evidence type="ECO:0000256" key="10">
    <source>
        <dbReference type="HAMAP-Rule" id="MF_02078"/>
    </source>
</evidence>
<feature type="transmembrane region" description="Helical" evidence="10">
    <location>
        <begin position="318"/>
        <end position="341"/>
    </location>
</feature>
<gene>
    <name evidence="10" type="primary">murJ</name>
    <name evidence="12" type="ordered locus">GAU_1597</name>
</gene>
<dbReference type="GO" id="GO:0015648">
    <property type="term" value="F:lipid-linked peptidoglycan transporter activity"/>
    <property type="evidence" value="ECO:0007669"/>
    <property type="project" value="UniProtKB-UniRule"/>
</dbReference>
<dbReference type="GO" id="GO:0034204">
    <property type="term" value="P:lipid translocation"/>
    <property type="evidence" value="ECO:0007669"/>
    <property type="project" value="TreeGrafter"/>
</dbReference>
<dbReference type="GO" id="GO:0005886">
    <property type="term" value="C:plasma membrane"/>
    <property type="evidence" value="ECO:0007669"/>
    <property type="project" value="UniProtKB-SubCell"/>
</dbReference>
<organism evidence="12 13">
    <name type="scientific">Gemmatimonas aurantiaca (strain DSM 14586 / JCM 11422 / NBRC 100505 / T-27)</name>
    <dbReference type="NCBI Taxonomy" id="379066"/>
    <lineage>
        <taxon>Bacteria</taxon>
        <taxon>Pseudomonadati</taxon>
        <taxon>Gemmatimonadota</taxon>
        <taxon>Gemmatimonadia</taxon>
        <taxon>Gemmatimonadales</taxon>
        <taxon>Gemmatimonadaceae</taxon>
        <taxon>Gemmatimonas</taxon>
    </lineage>
</organism>
<dbReference type="PRINTS" id="PR01806">
    <property type="entry name" value="VIRFACTRMVIN"/>
</dbReference>
<keyword evidence="4 10" id="KW-0133">Cell shape</keyword>
<dbReference type="CDD" id="cd13123">
    <property type="entry name" value="MATE_MurJ_like"/>
    <property type="match status" value="1"/>
</dbReference>
<evidence type="ECO:0000256" key="5">
    <source>
        <dbReference type="ARBA" id="ARBA00022984"/>
    </source>
</evidence>
<comment type="subcellular location">
    <subcellularLocation>
        <location evidence="10">Cell inner membrane</location>
        <topology evidence="10">Multi-pass membrane protein</topology>
    </subcellularLocation>
    <subcellularLocation>
        <location evidence="1">Cell membrane</location>
        <topology evidence="1">Multi-pass membrane protein</topology>
    </subcellularLocation>
</comment>
<feature type="transmembrane region" description="Helical" evidence="10">
    <location>
        <begin position="237"/>
        <end position="258"/>
    </location>
</feature>
<keyword evidence="10 11" id="KW-0813">Transport</keyword>
<dbReference type="Pfam" id="PF03023">
    <property type="entry name" value="MurJ"/>
    <property type="match status" value="1"/>
</dbReference>
<dbReference type="PANTHER" id="PTHR47019">
    <property type="entry name" value="LIPID II FLIPPASE MURJ"/>
    <property type="match status" value="1"/>
</dbReference>
<evidence type="ECO:0000256" key="7">
    <source>
        <dbReference type="ARBA" id="ARBA00023136"/>
    </source>
</evidence>
<dbReference type="PANTHER" id="PTHR47019:SF1">
    <property type="entry name" value="LIPID II FLIPPASE MURJ"/>
    <property type="match status" value="1"/>
</dbReference>
<dbReference type="Proteomes" id="UP000002209">
    <property type="component" value="Chromosome"/>
</dbReference>
<evidence type="ECO:0000256" key="1">
    <source>
        <dbReference type="ARBA" id="ARBA00004651"/>
    </source>
</evidence>
<dbReference type="EMBL" id="AP009153">
    <property type="protein sequence ID" value="BAH38639.1"/>
    <property type="molecule type" value="Genomic_DNA"/>
</dbReference>
<evidence type="ECO:0000256" key="3">
    <source>
        <dbReference type="ARBA" id="ARBA00022692"/>
    </source>
</evidence>
<evidence type="ECO:0000256" key="6">
    <source>
        <dbReference type="ARBA" id="ARBA00022989"/>
    </source>
</evidence>
<dbReference type="AlphaFoldDB" id="C1A8S9"/>
<proteinExistence type="inferred from homology"/>
<keyword evidence="6 10" id="KW-1133">Transmembrane helix</keyword>
<evidence type="ECO:0000256" key="11">
    <source>
        <dbReference type="PIRNR" id="PIRNR002869"/>
    </source>
</evidence>
<keyword evidence="5 10" id="KW-0573">Peptidoglycan synthesis</keyword>
<keyword evidence="2 10" id="KW-1003">Cell membrane</keyword>
<dbReference type="NCBIfam" id="TIGR01695">
    <property type="entry name" value="murJ_mviN"/>
    <property type="match status" value="1"/>
</dbReference>
<sequence length="524" mass="55645">MTDRAGGRSAFVVGAGILISRLVGVLRNTAFAYYFGSGAASDAYNAAFKIPNAVRNLLGEGTLSASFVPVYSRLLERGDHAGARALANALLGVLLVAVSGLTLLGIATAPWLTAALAPGFDAPTQELTTRLTRILFPMTGVMVLSGWCLGIQNSHRRFFWSYASAALWSIAQIVLLLVGGPRADDTTMLATWLAWATLVGALLQVGAQMPEVLRLAGPIRPRLSRTVEGLAQTLRNVVPVVTALGVVQISSFIDLQIASFLPEGAATNMMYANTLTLLPVSLFGVSVAAASLPEFSRDSGAQALDALRERLRGGWQRILFYIVPSAVVFIALGDYCVGILYRAGRFGVTEQQVVHWVLAASAVGLISFASVKLLASAYYALQDYRTPLRASIASILVSAVASIAIAVPLRHSPVATAGIALGSALGSYVNLSILIGGLRRRLGTLYTPAMWHGTRRIVIAAVIAAMAGTLARLLHVRWMPGLHPRFAGPPVLAVFGATYLLAAWWMGSAEAARWLRLRVRSTAD</sequence>
<feature type="transmembrane region" description="Helical" evidence="10">
    <location>
        <begin position="158"/>
        <end position="180"/>
    </location>
</feature>
<comment type="pathway">
    <text evidence="10">Cell wall biogenesis; peptidoglycan biosynthesis.</text>
</comment>
<protein>
    <recommendedName>
        <fullName evidence="10">Probable lipid II flippase MurJ</fullName>
    </recommendedName>
</protein>
<dbReference type="RefSeq" id="WP_012683086.1">
    <property type="nucleotide sequence ID" value="NC_012489.1"/>
</dbReference>
<dbReference type="STRING" id="379066.GAU_1597"/>
<dbReference type="OrthoDB" id="9786339at2"/>
<evidence type="ECO:0000313" key="12">
    <source>
        <dbReference type="EMBL" id="BAH38639.1"/>
    </source>
</evidence>
<feature type="transmembrane region" description="Helical" evidence="10">
    <location>
        <begin position="457"/>
        <end position="474"/>
    </location>
</feature>
<evidence type="ECO:0000256" key="2">
    <source>
        <dbReference type="ARBA" id="ARBA00022475"/>
    </source>
</evidence>
<feature type="transmembrane region" description="Helical" evidence="10">
    <location>
        <begin position="353"/>
        <end position="381"/>
    </location>
</feature>
<dbReference type="InterPro" id="IPR004268">
    <property type="entry name" value="MurJ"/>
</dbReference>
<dbReference type="GO" id="GO:0009252">
    <property type="term" value="P:peptidoglycan biosynthetic process"/>
    <property type="evidence" value="ECO:0007669"/>
    <property type="project" value="UniProtKB-UniRule"/>
</dbReference>
<dbReference type="PIRSF" id="PIRSF002869">
    <property type="entry name" value="MviN"/>
    <property type="match status" value="1"/>
</dbReference>
<dbReference type="InterPro" id="IPR051050">
    <property type="entry name" value="Lipid_II_flippase_MurJ/MviN"/>
</dbReference>
<dbReference type="HOGENOM" id="CLU_006797_5_3_0"/>
<dbReference type="GO" id="GO:0008360">
    <property type="term" value="P:regulation of cell shape"/>
    <property type="evidence" value="ECO:0007669"/>
    <property type="project" value="UniProtKB-UniRule"/>
</dbReference>
<keyword evidence="10" id="KW-0997">Cell inner membrane</keyword>